<name>A0AB38GDN6_MYCMC</name>
<gene>
    <name evidence="3" type="ORF">MMC68T_00040</name>
</gene>
<dbReference type="Proteomes" id="UP000290347">
    <property type="component" value="Chromosome"/>
</dbReference>
<keyword evidence="2" id="KW-0812">Transmembrane</keyword>
<dbReference type="Pfam" id="PF03382">
    <property type="entry name" value="DUF285"/>
    <property type="match status" value="1"/>
</dbReference>
<dbReference type="InterPro" id="IPR005046">
    <property type="entry name" value="DUF285"/>
</dbReference>
<organism evidence="3 4">
    <name type="scientific">Mycoplasma mycoides subsp. capri</name>
    <dbReference type="NCBI Taxonomy" id="40477"/>
    <lineage>
        <taxon>Bacteria</taxon>
        <taxon>Bacillati</taxon>
        <taxon>Mycoplasmatota</taxon>
        <taxon>Mollicutes</taxon>
        <taxon>Mycoplasmataceae</taxon>
        <taxon>Mycoplasma</taxon>
    </lineage>
</organism>
<feature type="compositionally biased region" description="Low complexity" evidence="1">
    <location>
        <begin position="283"/>
        <end position="296"/>
    </location>
</feature>
<dbReference type="EMBL" id="LS483515">
    <property type="protein sequence ID" value="SRX71033.1"/>
    <property type="molecule type" value="Genomic_DNA"/>
</dbReference>
<dbReference type="RefSeq" id="WP_020862443.1">
    <property type="nucleotide sequence ID" value="NZ_CP012387.1"/>
</dbReference>
<evidence type="ECO:0000256" key="1">
    <source>
        <dbReference type="SAM" id="MobiDB-lite"/>
    </source>
</evidence>
<feature type="compositionally biased region" description="Polar residues" evidence="1">
    <location>
        <begin position="235"/>
        <end position="255"/>
    </location>
</feature>
<protein>
    <submittedName>
        <fullName evidence="3">Myrrcad domain-containing protein</fullName>
    </submittedName>
</protein>
<reference evidence="3 4" key="1">
    <citation type="submission" date="2018-05" db="EMBL/GenBank/DDBJ databases">
        <authorList>
            <person name="Falquet L."/>
            <person name="Falquet L."/>
        </authorList>
    </citation>
    <scope>NUCLEOTIDE SEQUENCE [LARGE SCALE GENOMIC DNA]</scope>
    <source>
        <strain evidence="3 4">GM12</strain>
    </source>
</reference>
<dbReference type="NCBIfam" id="TIGR02167">
    <property type="entry name" value="Liste_lipo_26"/>
    <property type="match status" value="2"/>
</dbReference>
<evidence type="ECO:0000313" key="4">
    <source>
        <dbReference type="Proteomes" id="UP000290347"/>
    </source>
</evidence>
<feature type="compositionally biased region" description="Polar residues" evidence="1">
    <location>
        <begin position="339"/>
        <end position="351"/>
    </location>
</feature>
<keyword evidence="2" id="KW-1133">Transmembrane helix</keyword>
<evidence type="ECO:0000313" key="3">
    <source>
        <dbReference type="EMBL" id="SRX71033.1"/>
    </source>
</evidence>
<feature type="transmembrane region" description="Helical" evidence="2">
    <location>
        <begin position="355"/>
        <end position="378"/>
    </location>
</feature>
<dbReference type="AlphaFoldDB" id="A0AB38GDN6"/>
<keyword evidence="2" id="KW-0472">Membrane</keyword>
<sequence>MKKLLTMLSISSSIFLIGTGIILSSKDNYSSMETISLNVNYLKRHKITGNKLEDIGYYKEGNLVRIEHIPYNVEIIACDLPREITSLKNAFVTRTNDIKWTVKWDTSNIVDMSGTFYNTREITDKSIQDWNTSKVTNMSEMFAYSKGFNLDLSNWDVSKVKTMEKMFLSAEKFNNGEKPLKWDNKLNEVTNMNKMFYNASSFNQNLNSWILKKNVKKDNFGLEESKQPMWKVEDTTSSATSPSAVQPDNSSNISPRSDEIIEHNSTSNSESELNGMSPRDSENNNPIEDIINEINNQPLNDEDNNHSTTPKTENETTETEKTTNDSSSDLKNDIYTIPSKPNTINSSKQKSSKTLAITTGVLGSATILGVGSGVSYYYRKSLKEFYLKTKNKIFKSK</sequence>
<feature type="compositionally biased region" description="Basic and acidic residues" evidence="1">
    <location>
        <begin position="312"/>
        <end position="332"/>
    </location>
</feature>
<accession>A0AB38GDN6</accession>
<feature type="compositionally biased region" description="Polar residues" evidence="1">
    <location>
        <begin position="263"/>
        <end position="274"/>
    </location>
</feature>
<evidence type="ECO:0000256" key="2">
    <source>
        <dbReference type="SAM" id="Phobius"/>
    </source>
</evidence>
<dbReference type="InterPro" id="IPR011889">
    <property type="entry name" value="Liste_lipo_26"/>
</dbReference>
<proteinExistence type="predicted"/>
<feature type="region of interest" description="Disordered" evidence="1">
    <location>
        <begin position="226"/>
        <end position="351"/>
    </location>
</feature>
<dbReference type="NCBIfam" id="NF033158">
    <property type="entry name" value="Myrrcad"/>
    <property type="match status" value="1"/>
</dbReference>